<gene>
    <name evidence="1" type="ORF">Lepil_1346</name>
</gene>
<evidence type="ECO:0008006" key="3">
    <source>
        <dbReference type="Google" id="ProtNLM"/>
    </source>
</evidence>
<proteinExistence type="predicted"/>
<dbReference type="InterPro" id="IPR025409">
    <property type="entry name" value="DUF4303"/>
</dbReference>
<organism evidence="1 2">
    <name type="scientific">Leptonema illini DSM 21528</name>
    <dbReference type="NCBI Taxonomy" id="929563"/>
    <lineage>
        <taxon>Bacteria</taxon>
        <taxon>Pseudomonadati</taxon>
        <taxon>Spirochaetota</taxon>
        <taxon>Spirochaetia</taxon>
        <taxon>Leptospirales</taxon>
        <taxon>Leptospiraceae</taxon>
        <taxon>Leptonema</taxon>
    </lineage>
</organism>
<dbReference type="AlphaFoldDB" id="H2CJ97"/>
<dbReference type="HOGENOM" id="CLU_1523379_0_0_12"/>
<accession>H2CJ97</accession>
<dbReference type="EMBL" id="JH597773">
    <property type="protein sequence ID" value="EHQ06037.1"/>
    <property type="molecule type" value="Genomic_DNA"/>
</dbReference>
<dbReference type="Proteomes" id="UP000005737">
    <property type="component" value="Unassembled WGS sequence"/>
</dbReference>
<reference evidence="1 2" key="1">
    <citation type="submission" date="2011-10" db="EMBL/GenBank/DDBJ databases">
        <title>The Improved High-Quality Draft genome of Leptonema illini DSM 21528.</title>
        <authorList>
            <consortium name="US DOE Joint Genome Institute (JGI-PGF)"/>
            <person name="Lucas S."/>
            <person name="Copeland A."/>
            <person name="Lapidus A."/>
            <person name="Glavina del Rio T."/>
            <person name="Dalin E."/>
            <person name="Tice H."/>
            <person name="Bruce D."/>
            <person name="Goodwin L."/>
            <person name="Pitluck S."/>
            <person name="Peters L."/>
            <person name="Mikhailova N."/>
            <person name="Held B."/>
            <person name="Kyrpides N."/>
            <person name="Mavromatis K."/>
            <person name="Ivanova N."/>
            <person name="Markowitz V."/>
            <person name="Cheng J.-F."/>
            <person name="Hugenholtz P."/>
            <person name="Woyke T."/>
            <person name="Wu D."/>
            <person name="Gronow S."/>
            <person name="Wellnitz S."/>
            <person name="Brambilla E.-M."/>
            <person name="Klenk H.-P."/>
            <person name="Eisen J.A."/>
        </authorList>
    </citation>
    <scope>NUCLEOTIDE SEQUENCE [LARGE SCALE GENOMIC DNA]</scope>
    <source>
        <strain evidence="1 2">DSM 21528</strain>
    </source>
</reference>
<protein>
    <recommendedName>
        <fullName evidence="3">DUF4303 domain-containing protein</fullName>
    </recommendedName>
</protein>
<keyword evidence="2" id="KW-1185">Reference proteome</keyword>
<sequence length="201" mass="23486">MDLDAEWERIEKAAGFEQGLYDLLCDYIQNFSAGKENEVFYAFALDCNAIYNDIHPCFNTVDGLAHSIEFYKYKTNKEILSLKWNMGDWKYAASGATEWKYSFTSLGKEIESHLDVLSERYTDFLENSDIERDDFEDEWNRRYMMSVARVAMRIEVGDALESLKKTPDFAVFALNDDESFDESINRHLRLRNQWNQGKGLA</sequence>
<dbReference type="RefSeq" id="WP_002771196.1">
    <property type="nucleotide sequence ID" value="NZ_JH597773.1"/>
</dbReference>
<evidence type="ECO:0000313" key="1">
    <source>
        <dbReference type="EMBL" id="EHQ06037.1"/>
    </source>
</evidence>
<dbReference type="Pfam" id="PF14136">
    <property type="entry name" value="DUF4303"/>
    <property type="match status" value="1"/>
</dbReference>
<name>H2CJ97_9LEPT</name>
<evidence type="ECO:0000313" key="2">
    <source>
        <dbReference type="Proteomes" id="UP000005737"/>
    </source>
</evidence>
<dbReference type="STRING" id="183.GCA_002009735_02376"/>